<comment type="caution">
    <text evidence="8">The sequence shown here is derived from an EMBL/GenBank/DDBJ whole genome shotgun (WGS) entry which is preliminary data.</text>
</comment>
<dbReference type="PROSITE" id="PS01047">
    <property type="entry name" value="HMA_1"/>
    <property type="match status" value="1"/>
</dbReference>
<gene>
    <name evidence="8" type="ORF">Q4Q40_09670</name>
</gene>
<evidence type="ECO:0000313" key="9">
    <source>
        <dbReference type="Proteomes" id="UP001176806"/>
    </source>
</evidence>
<dbReference type="RefSeq" id="WP_303301590.1">
    <property type="nucleotide sequence ID" value="NZ_BAABDA010000050.1"/>
</dbReference>
<evidence type="ECO:0000256" key="6">
    <source>
        <dbReference type="SAM" id="Phobius"/>
    </source>
</evidence>
<evidence type="ECO:0000256" key="4">
    <source>
        <dbReference type="ARBA" id="ARBA00022989"/>
    </source>
</evidence>
<feature type="domain" description="HMA" evidence="7">
    <location>
        <begin position="1"/>
        <end position="66"/>
    </location>
</feature>
<dbReference type="InterPro" id="IPR006121">
    <property type="entry name" value="HMA_dom"/>
</dbReference>
<evidence type="ECO:0000256" key="3">
    <source>
        <dbReference type="ARBA" id="ARBA00022723"/>
    </source>
</evidence>
<protein>
    <submittedName>
        <fullName evidence="8">Cation transporter</fullName>
    </submittedName>
</protein>
<dbReference type="InterPro" id="IPR036163">
    <property type="entry name" value="HMA_dom_sf"/>
</dbReference>
<feature type="transmembrane region" description="Helical" evidence="6">
    <location>
        <begin position="95"/>
        <end position="114"/>
    </location>
</feature>
<reference evidence="8" key="1">
    <citation type="submission" date="2023-07" db="EMBL/GenBank/DDBJ databases">
        <title>Two novel species in the genus Flavivirga.</title>
        <authorList>
            <person name="Kwon K."/>
        </authorList>
    </citation>
    <scope>NUCLEOTIDE SEQUENCE</scope>
    <source>
        <strain evidence="8">KACC 14158</strain>
    </source>
</reference>
<keyword evidence="4 6" id="KW-1133">Transmembrane helix</keyword>
<dbReference type="Gene3D" id="3.30.70.100">
    <property type="match status" value="1"/>
</dbReference>
<dbReference type="PROSITE" id="PS50846">
    <property type="entry name" value="HMA_2"/>
    <property type="match status" value="1"/>
</dbReference>
<dbReference type="CDD" id="cd00371">
    <property type="entry name" value="HMA"/>
    <property type="match status" value="1"/>
</dbReference>
<organism evidence="8 9">
    <name type="scientific">Flavivirga jejuensis</name>
    <dbReference type="NCBI Taxonomy" id="870487"/>
    <lineage>
        <taxon>Bacteria</taxon>
        <taxon>Pseudomonadati</taxon>
        <taxon>Bacteroidota</taxon>
        <taxon>Flavobacteriia</taxon>
        <taxon>Flavobacteriales</taxon>
        <taxon>Flavobacteriaceae</taxon>
        <taxon>Flavivirga</taxon>
    </lineage>
</organism>
<dbReference type="Pfam" id="PF00403">
    <property type="entry name" value="HMA"/>
    <property type="match status" value="1"/>
</dbReference>
<evidence type="ECO:0000256" key="2">
    <source>
        <dbReference type="ARBA" id="ARBA00022692"/>
    </source>
</evidence>
<keyword evidence="5 6" id="KW-0472">Membrane</keyword>
<feature type="transmembrane region" description="Helical" evidence="6">
    <location>
        <begin position="227"/>
        <end position="247"/>
    </location>
</feature>
<dbReference type="InterPro" id="IPR017969">
    <property type="entry name" value="Heavy-metal-associated_CS"/>
</dbReference>
<feature type="transmembrane region" description="Helical" evidence="6">
    <location>
        <begin position="161"/>
        <end position="179"/>
    </location>
</feature>
<dbReference type="SUPFAM" id="SSF55008">
    <property type="entry name" value="HMA, heavy metal-associated domain"/>
    <property type="match status" value="1"/>
</dbReference>
<evidence type="ECO:0000256" key="1">
    <source>
        <dbReference type="ARBA" id="ARBA00004141"/>
    </source>
</evidence>
<feature type="transmembrane region" description="Helical" evidence="6">
    <location>
        <begin position="185"/>
        <end position="206"/>
    </location>
</feature>
<dbReference type="Proteomes" id="UP001176806">
    <property type="component" value="Unassembled WGS sequence"/>
</dbReference>
<sequence>MKHIYAVTGMTCNGCKSSVEDKLNAIDGVLNATVALEKAQVTIEMSHHISIDVLQKALSDKYTISEKHTPASSSVDEVQASSDMTAGKKSELKQLFPLFLIFGYITIASVLLNYRPWHGASFMLDFMGLFYIVFSFFKLLDLKGFPESFKMYDPLAKVMPIYSWVYPFIELALGILFLMRIQIPIALVVTLVILGITTIGVIKILLNKKTIQCACLGTALKLPMTKATFIENSIMIVMAIIMLVKTYN</sequence>
<proteinExistence type="predicted"/>
<evidence type="ECO:0000313" key="8">
    <source>
        <dbReference type="EMBL" id="MDO5974451.1"/>
    </source>
</evidence>
<evidence type="ECO:0000259" key="7">
    <source>
        <dbReference type="PROSITE" id="PS50846"/>
    </source>
</evidence>
<keyword evidence="9" id="KW-1185">Reference proteome</keyword>
<accession>A0ABT8WMS9</accession>
<evidence type="ECO:0000256" key="5">
    <source>
        <dbReference type="ARBA" id="ARBA00023136"/>
    </source>
</evidence>
<dbReference type="InterPro" id="IPR009908">
    <property type="entry name" value="Methylamine_util_MauE"/>
</dbReference>
<dbReference type="EMBL" id="JAUOEL010000003">
    <property type="protein sequence ID" value="MDO5974451.1"/>
    <property type="molecule type" value="Genomic_DNA"/>
</dbReference>
<dbReference type="Pfam" id="PF07291">
    <property type="entry name" value="MauE"/>
    <property type="match status" value="1"/>
</dbReference>
<keyword evidence="3" id="KW-0479">Metal-binding</keyword>
<feature type="transmembrane region" description="Helical" evidence="6">
    <location>
        <begin position="120"/>
        <end position="140"/>
    </location>
</feature>
<name>A0ABT8WMS9_9FLAO</name>
<keyword evidence="2 6" id="KW-0812">Transmembrane</keyword>
<comment type="subcellular location">
    <subcellularLocation>
        <location evidence="1">Membrane</location>
        <topology evidence="1">Multi-pass membrane protein</topology>
    </subcellularLocation>
</comment>